<name>A0A4Z1I0P6_9HELO</name>
<dbReference type="EMBL" id="PQXJ01000256">
    <property type="protein sequence ID" value="TGO54916.1"/>
    <property type="molecule type" value="Genomic_DNA"/>
</dbReference>
<keyword evidence="2" id="KW-1185">Reference proteome</keyword>
<gene>
    <name evidence="1" type="ORF">BOTNAR_0256g00010</name>
</gene>
<dbReference type="Proteomes" id="UP000297452">
    <property type="component" value="Unassembled WGS sequence"/>
</dbReference>
<comment type="caution">
    <text evidence="1">The sequence shown here is derived from an EMBL/GenBank/DDBJ whole genome shotgun (WGS) entry which is preliminary data.</text>
</comment>
<reference evidence="1 2" key="1">
    <citation type="submission" date="2017-12" db="EMBL/GenBank/DDBJ databases">
        <title>Comparative genomics of Botrytis spp.</title>
        <authorList>
            <person name="Valero-Jimenez C.A."/>
            <person name="Tapia P."/>
            <person name="Veloso J."/>
            <person name="Silva-Moreno E."/>
            <person name="Staats M."/>
            <person name="Valdes J.H."/>
            <person name="Van Kan J.A.L."/>
        </authorList>
    </citation>
    <scope>NUCLEOTIDE SEQUENCE [LARGE SCALE GENOMIC DNA]</scope>
    <source>
        <strain evidence="1 2">MUCL2120</strain>
    </source>
</reference>
<proteinExistence type="predicted"/>
<organism evidence="1 2">
    <name type="scientific">Botryotinia narcissicola</name>
    <dbReference type="NCBI Taxonomy" id="278944"/>
    <lineage>
        <taxon>Eukaryota</taxon>
        <taxon>Fungi</taxon>
        <taxon>Dikarya</taxon>
        <taxon>Ascomycota</taxon>
        <taxon>Pezizomycotina</taxon>
        <taxon>Leotiomycetes</taxon>
        <taxon>Helotiales</taxon>
        <taxon>Sclerotiniaceae</taxon>
        <taxon>Botryotinia</taxon>
    </lineage>
</organism>
<evidence type="ECO:0000313" key="2">
    <source>
        <dbReference type="Proteomes" id="UP000297452"/>
    </source>
</evidence>
<evidence type="ECO:0000313" key="1">
    <source>
        <dbReference type="EMBL" id="TGO54916.1"/>
    </source>
</evidence>
<sequence>MIAPEYATRLPGYTSTTLPSFSKTVSNTARAATDTDWFHHWSNGRDRAGKKLHGKTANRNITWENETRLTYRPQQHYQAQANSIYNLSSMVRSQSQRQSH</sequence>
<dbReference type="AlphaFoldDB" id="A0A4Z1I0P6"/>
<accession>A0A4Z1I0P6</accession>
<dbReference type="OrthoDB" id="10446404at2759"/>
<protein>
    <submittedName>
        <fullName evidence="1">Uncharacterized protein</fullName>
    </submittedName>
</protein>